<dbReference type="EMBL" id="JAUHGV010000007">
    <property type="protein sequence ID" value="MDN4012434.1"/>
    <property type="molecule type" value="Genomic_DNA"/>
</dbReference>
<keyword evidence="1" id="KW-0812">Transmembrane</keyword>
<dbReference type="Proteomes" id="UP001225933">
    <property type="component" value="Unassembled WGS sequence"/>
</dbReference>
<feature type="transmembrane region" description="Helical" evidence="1">
    <location>
        <begin position="262"/>
        <end position="282"/>
    </location>
</feature>
<protein>
    <submittedName>
        <fullName evidence="2">DUF6056 family protein</fullName>
    </submittedName>
</protein>
<dbReference type="InterPro" id="IPR045691">
    <property type="entry name" value="DUF6056"/>
</dbReference>
<feature type="transmembrane region" description="Helical" evidence="1">
    <location>
        <begin position="208"/>
        <end position="227"/>
    </location>
</feature>
<evidence type="ECO:0000313" key="2">
    <source>
        <dbReference type="EMBL" id="MDN4012434.1"/>
    </source>
</evidence>
<keyword evidence="1" id="KW-1133">Transmembrane helix</keyword>
<proteinExistence type="predicted"/>
<feature type="transmembrane region" description="Helical" evidence="1">
    <location>
        <begin position="134"/>
        <end position="153"/>
    </location>
</feature>
<reference evidence="2" key="1">
    <citation type="submission" date="2023-06" db="EMBL/GenBank/DDBJ databases">
        <title>Two Chryseobacterium gambrini strains from China.</title>
        <authorList>
            <person name="Zeng J."/>
            <person name="Wu Y."/>
        </authorList>
    </citation>
    <scope>NUCLEOTIDE SEQUENCE</scope>
    <source>
        <strain evidence="2">SQ219</strain>
    </source>
</reference>
<feature type="transmembrane region" description="Helical" evidence="1">
    <location>
        <begin position="73"/>
        <end position="92"/>
    </location>
</feature>
<sequence length="452" mass="53358">MKSKYIPYFVIAFINFCFVLSAMYYPPLRDELYYLYPTKLNVFQEYGNAYFVGNPRIGQFFCNLISRHLLLKIIFELLTFNSLIVVFFLLTLRRLPVLRNVNDLLKLIIIAGLFIFLINYFGEMFYYTPFITNYTFTTIIYLLYIFIVSEYYLNNNNILENHHVNIFLIIFSGIFIGMCNEHVPPVLIGASFLALFWNFFIKKKKIDYKIAISHISLVAGYLLLFFAPANRVKFKVVGKQSYGFNIWDYLKNFKSILNLYRYYNLELVLFLVSSVILVLFLYRKKSIQKIFFIRLLIFFLLGLLCIPIVAYSPLLGTRLLFFTNAMFLVVIFSIYFKGVEVYKAQKISTLVYIFTSCFSVSFFIISVLLSYNGRKNYSYITSQIAEARRTSKNVILSESFNFYTDTFGNFNRRIFLENGEEYIDSNINKDTSEEMNFKTFYNLNNLSVKNKH</sequence>
<comment type="caution">
    <text evidence="2">The sequence shown here is derived from an EMBL/GenBank/DDBJ whole genome shotgun (WGS) entry which is preliminary data.</text>
</comment>
<name>A0AAJ1R2L4_9FLAO</name>
<feature type="transmembrane region" description="Helical" evidence="1">
    <location>
        <begin position="184"/>
        <end position="201"/>
    </location>
</feature>
<evidence type="ECO:0000256" key="1">
    <source>
        <dbReference type="SAM" id="Phobius"/>
    </source>
</evidence>
<dbReference type="RefSeq" id="WP_214588264.1">
    <property type="nucleotide sequence ID" value="NZ_JAUHGV010000007.1"/>
</dbReference>
<dbReference type="Pfam" id="PF19528">
    <property type="entry name" value="DUF6056"/>
    <property type="match status" value="1"/>
</dbReference>
<accession>A0AAJ1R2L4</accession>
<organism evidence="2 3">
    <name type="scientific">Chryseobacterium gambrini</name>
    <dbReference type="NCBI Taxonomy" id="373672"/>
    <lineage>
        <taxon>Bacteria</taxon>
        <taxon>Pseudomonadati</taxon>
        <taxon>Bacteroidota</taxon>
        <taxon>Flavobacteriia</taxon>
        <taxon>Flavobacteriales</taxon>
        <taxon>Weeksellaceae</taxon>
        <taxon>Chryseobacterium group</taxon>
        <taxon>Chryseobacterium</taxon>
    </lineage>
</organism>
<feature type="transmembrane region" description="Helical" evidence="1">
    <location>
        <begin position="350"/>
        <end position="371"/>
    </location>
</feature>
<feature type="transmembrane region" description="Helical" evidence="1">
    <location>
        <begin position="5"/>
        <end position="25"/>
    </location>
</feature>
<feature type="transmembrane region" description="Helical" evidence="1">
    <location>
        <begin position="162"/>
        <end position="178"/>
    </location>
</feature>
<dbReference type="AlphaFoldDB" id="A0AAJ1R2L4"/>
<evidence type="ECO:0000313" key="3">
    <source>
        <dbReference type="Proteomes" id="UP001225933"/>
    </source>
</evidence>
<feature type="transmembrane region" description="Helical" evidence="1">
    <location>
        <begin position="104"/>
        <end position="122"/>
    </location>
</feature>
<gene>
    <name evidence="2" type="ORF">QX233_08195</name>
</gene>
<keyword evidence="1" id="KW-0472">Membrane</keyword>
<feature type="transmembrane region" description="Helical" evidence="1">
    <location>
        <begin position="319"/>
        <end position="338"/>
    </location>
</feature>
<feature type="transmembrane region" description="Helical" evidence="1">
    <location>
        <begin position="291"/>
        <end position="313"/>
    </location>
</feature>